<dbReference type="GO" id="GO:0005634">
    <property type="term" value="C:nucleus"/>
    <property type="evidence" value="ECO:0007669"/>
    <property type="project" value="UniProtKB-SubCell"/>
</dbReference>
<evidence type="ECO:0000256" key="2">
    <source>
        <dbReference type="ARBA" id="ARBA00004286"/>
    </source>
</evidence>
<dbReference type="Gene3D" id="1.20.920.10">
    <property type="entry name" value="Bromodomain-like"/>
    <property type="match status" value="1"/>
</dbReference>
<dbReference type="InterPro" id="IPR003959">
    <property type="entry name" value="ATPase_AAA_core"/>
</dbReference>
<reference evidence="13 14" key="1">
    <citation type="submission" date="2019-07" db="EMBL/GenBank/DDBJ databases">
        <title>Genome assembly of two rare yeast pathogens: Diutina rugosa and Trichomonascus ciferrii.</title>
        <authorList>
            <person name="Mixao V."/>
            <person name="Saus E."/>
            <person name="Hansen A."/>
            <person name="Lass-Flor C."/>
            <person name="Gabaldon T."/>
        </authorList>
    </citation>
    <scope>NUCLEOTIDE SEQUENCE [LARGE SCALE GENOMIC DNA]</scope>
    <source>
        <strain evidence="13 14">CBS 613</strain>
    </source>
</reference>
<feature type="region of interest" description="Disordered" evidence="11">
    <location>
        <begin position="1188"/>
        <end position="1217"/>
    </location>
</feature>
<evidence type="ECO:0000256" key="10">
    <source>
        <dbReference type="PROSITE-ProRule" id="PRU00035"/>
    </source>
</evidence>
<dbReference type="GO" id="GO:0003682">
    <property type="term" value="F:chromatin binding"/>
    <property type="evidence" value="ECO:0007669"/>
    <property type="project" value="TreeGrafter"/>
</dbReference>
<gene>
    <name evidence="13" type="ORF">DIURU_000033</name>
</gene>
<dbReference type="Gene3D" id="3.40.50.300">
    <property type="entry name" value="P-loop containing nucleotide triphosphate hydrolases"/>
    <property type="match status" value="2"/>
</dbReference>
<dbReference type="Pfam" id="PF00004">
    <property type="entry name" value="AAA"/>
    <property type="match status" value="1"/>
</dbReference>
<keyword evidence="7" id="KW-0067">ATP-binding</keyword>
<feature type="compositionally biased region" description="Acidic residues" evidence="11">
    <location>
        <begin position="84"/>
        <end position="95"/>
    </location>
</feature>
<dbReference type="FunFam" id="3.40.50.300:FF:001218">
    <property type="entry name" value="AAA family ATPase, putative"/>
    <property type="match status" value="1"/>
</dbReference>
<evidence type="ECO:0000256" key="5">
    <source>
        <dbReference type="ARBA" id="ARBA00022741"/>
    </source>
</evidence>
<dbReference type="Pfam" id="PF00439">
    <property type="entry name" value="Bromodomain"/>
    <property type="match status" value="1"/>
</dbReference>
<feature type="compositionally biased region" description="Low complexity" evidence="11">
    <location>
        <begin position="1110"/>
        <end position="1129"/>
    </location>
</feature>
<comment type="subcellular location">
    <subcellularLocation>
        <location evidence="2">Chromosome</location>
    </subcellularLocation>
    <subcellularLocation>
        <location evidence="1">Nucleus</location>
    </subcellularLocation>
</comment>
<feature type="compositionally biased region" description="Basic residues" evidence="11">
    <location>
        <begin position="160"/>
        <end position="169"/>
    </location>
</feature>
<comment type="similarity">
    <text evidence="3">Belongs to the AAA ATPase family.</text>
</comment>
<dbReference type="SMART" id="SM00382">
    <property type="entry name" value="AAA"/>
    <property type="match status" value="1"/>
</dbReference>
<feature type="region of interest" description="Disordered" evidence="11">
    <location>
        <begin position="1"/>
        <end position="209"/>
    </location>
</feature>
<dbReference type="Proteomes" id="UP000449547">
    <property type="component" value="Unassembled WGS sequence"/>
</dbReference>
<dbReference type="InterPro" id="IPR045199">
    <property type="entry name" value="ATAD2-like"/>
</dbReference>
<dbReference type="InterPro" id="IPR003593">
    <property type="entry name" value="AAA+_ATPase"/>
</dbReference>
<feature type="domain" description="Bromo" evidence="12">
    <location>
        <begin position="1007"/>
        <end position="1049"/>
    </location>
</feature>
<dbReference type="OMA" id="NAQMGIE"/>
<organism evidence="13 14">
    <name type="scientific">Diutina rugosa</name>
    <name type="common">Yeast</name>
    <name type="synonym">Candida rugosa</name>
    <dbReference type="NCBI Taxonomy" id="5481"/>
    <lineage>
        <taxon>Eukaryota</taxon>
        <taxon>Fungi</taxon>
        <taxon>Dikarya</taxon>
        <taxon>Ascomycota</taxon>
        <taxon>Saccharomycotina</taxon>
        <taxon>Pichiomycetes</taxon>
        <taxon>Debaryomycetaceae</taxon>
        <taxon>Diutina</taxon>
    </lineage>
</organism>
<keyword evidence="4" id="KW-0158">Chromosome</keyword>
<feature type="compositionally biased region" description="Acidic residues" evidence="11">
    <location>
        <begin position="119"/>
        <end position="135"/>
    </location>
</feature>
<feature type="compositionally biased region" description="Low complexity" evidence="11">
    <location>
        <begin position="25"/>
        <end position="54"/>
    </location>
</feature>
<dbReference type="OrthoDB" id="5421at2759"/>
<dbReference type="EMBL" id="SWFT01000004">
    <property type="protein sequence ID" value="KAA8908720.1"/>
    <property type="molecule type" value="Genomic_DNA"/>
</dbReference>
<dbReference type="CDD" id="cd05491">
    <property type="entry name" value="Bromo_TBP7_like"/>
    <property type="match status" value="1"/>
</dbReference>
<dbReference type="GO" id="GO:0045815">
    <property type="term" value="P:transcription initiation-coupled chromatin remodeling"/>
    <property type="evidence" value="ECO:0007669"/>
    <property type="project" value="TreeGrafter"/>
</dbReference>
<evidence type="ECO:0000256" key="6">
    <source>
        <dbReference type="ARBA" id="ARBA00022801"/>
    </source>
</evidence>
<dbReference type="InterPro" id="IPR041569">
    <property type="entry name" value="AAA_lid_3"/>
</dbReference>
<dbReference type="GO" id="GO:0006337">
    <property type="term" value="P:nucleosome disassembly"/>
    <property type="evidence" value="ECO:0007669"/>
    <property type="project" value="TreeGrafter"/>
</dbReference>
<feature type="compositionally biased region" description="Basic and acidic residues" evidence="11">
    <location>
        <begin position="136"/>
        <end position="146"/>
    </location>
</feature>
<evidence type="ECO:0000256" key="9">
    <source>
        <dbReference type="ARBA" id="ARBA00023242"/>
    </source>
</evidence>
<dbReference type="GeneID" id="54778686"/>
<keyword evidence="8 10" id="KW-0103">Bromodomain</keyword>
<sequence length="1340" mass="147163">MARARLIMSDDDDDYPSDGGDHHGAGNIDAGDDNGTLVPEAPADAEAPSASDVAPNRDSEDEISDDDDAPRSRRRNRPKRSLVEEDPLAELDEFKDDLSDVDAPAPPPRNRSRRSHNSDDDEFMEDEFVSDDDDFMDKLQEKRFIASDDDGDFGYSANTRSRRRKRRRRPDAPRKRLTRASAVAGDDEDESYSEGDTGVATKDGGDDIQQELDDLYDSSPMASPIRHKLRERQEVNYTIPPPLPANGDISGLGYADVGAKPASLRRGRSNRNGEFRKLLFPTAGPFGGSDVVSLFGTNVPPGGIPLPGMAGTNQLMGDSDSSDDEIVAIDGTKSAGGALSGSALTKPVGAAGGAGALISAGGGGSAVGKVKNNLSDTDPLGVDMNIDFSAVGGLDNYINQLKEMVALPLLYPELYQNFAITPPRGVLFHGPPGTGKTLMARALAASCSTNERKITFYMRKGADCLSKWVGEAERQLRLLFEEAKKNQPAIIFFDEIDGLAPVRSSKQEQIHASIVSTLLALMDGMDNRGQVIVIGATNRPDAIDPALRRPGRFDREFYFPLPDVSARQQILSIHTRQWQPPLAPEFLAKLAELTKGYGGADLRALCTEAALNSIQRKYPQIYRTNDKLQVNPKSIKVIASDFMKALDKIVPSSARSTSSGSAPLPPSLQPLLSEPLETIKHKLFQLLPSVKALDKSSAKLTALDEAEYWDPAVNDADGGFARHQHLKVLERSRVCKPHLLVQGPAGNGQQYLGAAILNYLEGFQIQSLDVGSLLGESNRTVEAAIIQCFVEARRHQPSIIFIPNLDLWDQVVPPSAVVTLKGLLRTLSAHEPVLVLGISEDSSGESALDSVFGHGSPANNMVLAPPREDQRQYFFREVVGALRMKPFEFINDVANRPRRKLRKLPVVAAAAPDKSSERKRRKQQEYQDTKLKNVLKIRLAGLMDLFKNRYKRFKKPVIDDAYLVHLFEPIPENPNLPPYEVLYVKSDDPNHPDMIKELSTGKYYHNMDLDIIEERLWNGFYSEPQQFLKDIKMIVRDAKNSGDRERSLKAEEMLTNAQFAIDEFATPEFLEECKQMRQREMKRQQEQIEAHKVAMEKAQEEAQRAEAEAAEAAAQAEAQAQAEAATTAENAGLLESPSKMSVQDLVASEASNGTYAPSVDSSIPPVFDAATHPVSNGTTEYIKPEVDANGMDLDTAPPANVPQEHQHQQQQQQQQQLSAVDGIANRAPAEPVVDSTISTVAVAGVGSREDTPATVINEAEEEEEESEIEELELPDRQLIIDEQRTQRLFTDLIAATNNYTVDQLEATMAKLMDVVWSDRGNWDKSGTIENLESIVKTLNG</sequence>
<dbReference type="InterPro" id="IPR036427">
    <property type="entry name" value="Bromodomain-like_sf"/>
</dbReference>
<dbReference type="GO" id="GO:0006334">
    <property type="term" value="P:nucleosome assembly"/>
    <property type="evidence" value="ECO:0007669"/>
    <property type="project" value="TreeGrafter"/>
</dbReference>
<dbReference type="PROSITE" id="PS50014">
    <property type="entry name" value="BROMODOMAIN_2"/>
    <property type="match status" value="1"/>
</dbReference>
<dbReference type="InterPro" id="IPR001487">
    <property type="entry name" value="Bromodomain"/>
</dbReference>
<evidence type="ECO:0000256" key="8">
    <source>
        <dbReference type="ARBA" id="ARBA00023117"/>
    </source>
</evidence>
<evidence type="ECO:0000256" key="4">
    <source>
        <dbReference type="ARBA" id="ARBA00022454"/>
    </source>
</evidence>
<dbReference type="FunFam" id="1.10.8.60:FF:000016">
    <property type="entry name" value="ATPase family AAA domain-containing protein 2B"/>
    <property type="match status" value="1"/>
</dbReference>
<proteinExistence type="inferred from homology"/>
<dbReference type="GO" id="GO:0000785">
    <property type="term" value="C:chromatin"/>
    <property type="evidence" value="ECO:0007669"/>
    <property type="project" value="UniProtKB-ARBA"/>
</dbReference>
<feature type="region of interest" description="Disordered" evidence="11">
    <location>
        <begin position="905"/>
        <end position="927"/>
    </location>
</feature>
<dbReference type="InterPro" id="IPR027417">
    <property type="entry name" value="P-loop_NTPase"/>
</dbReference>
<keyword evidence="9" id="KW-0539">Nucleus</keyword>
<dbReference type="SUPFAM" id="SSF47370">
    <property type="entry name" value="Bromodomain"/>
    <property type="match status" value="1"/>
</dbReference>
<evidence type="ECO:0000259" key="12">
    <source>
        <dbReference type="PROSITE" id="PS50014"/>
    </source>
</evidence>
<protein>
    <recommendedName>
        <fullName evidence="12">Bromo domain-containing protein</fullName>
    </recommendedName>
</protein>
<evidence type="ECO:0000256" key="7">
    <source>
        <dbReference type="ARBA" id="ARBA00022840"/>
    </source>
</evidence>
<dbReference type="PROSITE" id="PS00674">
    <property type="entry name" value="AAA"/>
    <property type="match status" value="1"/>
</dbReference>
<comment type="caution">
    <text evidence="13">The sequence shown here is derived from an EMBL/GenBank/DDBJ whole genome shotgun (WGS) entry which is preliminary data.</text>
</comment>
<dbReference type="GO" id="GO:0005524">
    <property type="term" value="F:ATP binding"/>
    <property type="evidence" value="ECO:0007669"/>
    <property type="project" value="UniProtKB-KW"/>
</dbReference>
<dbReference type="GO" id="GO:0016887">
    <property type="term" value="F:ATP hydrolysis activity"/>
    <property type="evidence" value="ECO:0007669"/>
    <property type="project" value="InterPro"/>
</dbReference>
<dbReference type="FunFam" id="3.40.50.300:FF:000061">
    <property type="entry name" value="ATPase family, AAA domain-containing 2"/>
    <property type="match status" value="1"/>
</dbReference>
<evidence type="ECO:0000313" key="13">
    <source>
        <dbReference type="EMBL" id="KAA8908720.1"/>
    </source>
</evidence>
<evidence type="ECO:0000256" key="3">
    <source>
        <dbReference type="ARBA" id="ARBA00006914"/>
    </source>
</evidence>
<dbReference type="SUPFAM" id="SSF52540">
    <property type="entry name" value="P-loop containing nucleoside triphosphate hydrolases"/>
    <property type="match status" value="2"/>
</dbReference>
<keyword evidence="6" id="KW-0378">Hydrolase</keyword>
<dbReference type="GO" id="GO:0042393">
    <property type="term" value="F:histone binding"/>
    <property type="evidence" value="ECO:0007669"/>
    <property type="project" value="UniProtKB-ARBA"/>
</dbReference>
<dbReference type="InterPro" id="IPR003960">
    <property type="entry name" value="ATPase_AAA_CS"/>
</dbReference>
<dbReference type="VEuPathDB" id="FungiDB:DIURU_000033"/>
<dbReference type="Gene3D" id="1.10.8.60">
    <property type="match status" value="1"/>
</dbReference>
<dbReference type="RefSeq" id="XP_034015148.1">
    <property type="nucleotide sequence ID" value="XM_034156046.1"/>
</dbReference>
<accession>A0A642UZV4</accession>
<dbReference type="PANTHER" id="PTHR23069:SF0">
    <property type="entry name" value="TAT-BINDING HOMOLOG 7"/>
    <property type="match status" value="1"/>
</dbReference>
<keyword evidence="14" id="KW-1185">Reference proteome</keyword>
<keyword evidence="5" id="KW-0547">Nucleotide-binding</keyword>
<evidence type="ECO:0000256" key="11">
    <source>
        <dbReference type="SAM" id="MobiDB-lite"/>
    </source>
</evidence>
<feature type="compositionally biased region" description="Acidic residues" evidence="11">
    <location>
        <begin position="59"/>
        <end position="68"/>
    </location>
</feature>
<dbReference type="Pfam" id="PF17862">
    <property type="entry name" value="AAA_lid_3"/>
    <property type="match status" value="1"/>
</dbReference>
<evidence type="ECO:0000256" key="1">
    <source>
        <dbReference type="ARBA" id="ARBA00004123"/>
    </source>
</evidence>
<name>A0A642UZV4_DIURU</name>
<dbReference type="CDD" id="cd19517">
    <property type="entry name" value="RecA-like_Yta7-like"/>
    <property type="match status" value="1"/>
</dbReference>
<dbReference type="PANTHER" id="PTHR23069">
    <property type="entry name" value="AAA DOMAIN-CONTAINING"/>
    <property type="match status" value="1"/>
</dbReference>
<feature type="region of interest" description="Disordered" evidence="11">
    <location>
        <begin position="1094"/>
        <end position="1136"/>
    </location>
</feature>
<feature type="compositionally biased region" description="Basic and acidic residues" evidence="11">
    <location>
        <begin position="1094"/>
        <end position="1107"/>
    </location>
</feature>
<dbReference type="GO" id="GO:0140674">
    <property type="term" value="F:ATP-dependent histone chaperone activity"/>
    <property type="evidence" value="ECO:0007669"/>
    <property type="project" value="UniProtKB-ARBA"/>
</dbReference>
<evidence type="ECO:0000313" key="14">
    <source>
        <dbReference type="Proteomes" id="UP000449547"/>
    </source>
</evidence>